<evidence type="ECO:0000256" key="2">
    <source>
        <dbReference type="SAM" id="MobiDB-lite"/>
    </source>
</evidence>
<comment type="caution">
    <text evidence="3">The sequence shown here is derived from an EMBL/GenBank/DDBJ whole genome shotgun (WGS) entry which is preliminary data.</text>
</comment>
<feature type="compositionally biased region" description="Polar residues" evidence="2">
    <location>
        <begin position="361"/>
        <end position="370"/>
    </location>
</feature>
<evidence type="ECO:0000313" key="4">
    <source>
        <dbReference type="Proteomes" id="UP001152795"/>
    </source>
</evidence>
<keyword evidence="1" id="KW-0175">Coiled coil</keyword>
<feature type="compositionally biased region" description="Polar residues" evidence="2">
    <location>
        <begin position="318"/>
        <end position="328"/>
    </location>
</feature>
<feature type="non-terminal residue" evidence="3">
    <location>
        <position position="1"/>
    </location>
</feature>
<feature type="coiled-coil region" evidence="1">
    <location>
        <begin position="82"/>
        <end position="109"/>
    </location>
</feature>
<keyword evidence="4" id="KW-1185">Reference proteome</keyword>
<sequence length="381" mass="43085">RYVKRTEEQIRLKENNLRKVQNKAAEFQERLEVLKSQYGNVGKMCHNCHLRLGHTSRNCTFDSCTSLFECGQEKLHPGENVGKQYTCSINKLTTELEQLRRDLDSKLKASQKVKTSINHNIEQQLLEENNDNYYEGGIKNWTLLRKHVYALQSYCKKYMNGKIPPRHQLMETLDEALEECQENTRSVNQARPRKHRSFTSKDLLEKHGVEFPKKPHSTEQCSDETDCFPSNTPVSADFSRLLPENEIEEAEQLNICIRESMRTNSNRGQVGQRQFSPANNASNDLIMNEGTTCIPKKSSYYPICNPTTSISTSTISSNAQMKPKSTSDCPIGIPTPSISTSTMSMSSNTQKSAPPPDSEVGEQTSDTQSAAELLLSLANIH</sequence>
<gene>
    <name evidence="3" type="ORF">PACLA_8A014565</name>
</gene>
<dbReference type="OrthoDB" id="10203048at2759"/>
<feature type="compositionally biased region" description="Low complexity" evidence="2">
    <location>
        <begin position="334"/>
        <end position="347"/>
    </location>
</feature>
<name>A0A6S7GDH4_PARCT</name>
<dbReference type="EMBL" id="CACRXK020001057">
    <property type="protein sequence ID" value="CAB3986696.1"/>
    <property type="molecule type" value="Genomic_DNA"/>
</dbReference>
<feature type="coiled-coil region" evidence="1">
    <location>
        <begin position="3"/>
        <end position="37"/>
    </location>
</feature>
<dbReference type="Proteomes" id="UP001152795">
    <property type="component" value="Unassembled WGS sequence"/>
</dbReference>
<accession>A0A6S7GDH4</accession>
<evidence type="ECO:0000256" key="1">
    <source>
        <dbReference type="SAM" id="Coils"/>
    </source>
</evidence>
<evidence type="ECO:0000313" key="3">
    <source>
        <dbReference type="EMBL" id="CAB3986696.1"/>
    </source>
</evidence>
<organism evidence="3 4">
    <name type="scientific">Paramuricea clavata</name>
    <name type="common">Red gorgonian</name>
    <name type="synonym">Violescent sea-whip</name>
    <dbReference type="NCBI Taxonomy" id="317549"/>
    <lineage>
        <taxon>Eukaryota</taxon>
        <taxon>Metazoa</taxon>
        <taxon>Cnidaria</taxon>
        <taxon>Anthozoa</taxon>
        <taxon>Octocorallia</taxon>
        <taxon>Malacalcyonacea</taxon>
        <taxon>Plexauridae</taxon>
        <taxon>Paramuricea</taxon>
    </lineage>
</organism>
<feature type="region of interest" description="Disordered" evidence="2">
    <location>
        <begin position="312"/>
        <end position="370"/>
    </location>
</feature>
<proteinExistence type="predicted"/>
<dbReference type="AlphaFoldDB" id="A0A6S7GDH4"/>
<reference evidence="3" key="1">
    <citation type="submission" date="2020-04" db="EMBL/GenBank/DDBJ databases">
        <authorList>
            <person name="Alioto T."/>
            <person name="Alioto T."/>
            <person name="Gomez Garrido J."/>
        </authorList>
    </citation>
    <scope>NUCLEOTIDE SEQUENCE</scope>
    <source>
        <strain evidence="3">A484AB</strain>
    </source>
</reference>
<protein>
    <submittedName>
        <fullName evidence="3">Uncharacterized protein</fullName>
    </submittedName>
</protein>